<name>T1H390_MEGSC</name>
<evidence type="ECO:0000313" key="1">
    <source>
        <dbReference type="EnsemblMetazoa" id="MESCA010709-PA"/>
    </source>
</evidence>
<accession>T1H390</accession>
<reference evidence="2" key="1">
    <citation type="submission" date="2013-02" db="EMBL/GenBank/DDBJ databases">
        <authorList>
            <person name="Hughes D."/>
        </authorList>
    </citation>
    <scope>NUCLEOTIDE SEQUENCE</scope>
    <source>
        <strain>Durham</strain>
        <strain evidence="2">NC isolate 2 -- Noor lab</strain>
    </source>
</reference>
<dbReference type="Proteomes" id="UP000015102">
    <property type="component" value="Unassembled WGS sequence"/>
</dbReference>
<dbReference type="STRING" id="36166.T1H390"/>
<dbReference type="HOGENOM" id="CLU_2111625_0_0_1"/>
<evidence type="ECO:0008006" key="3">
    <source>
        <dbReference type="Google" id="ProtNLM"/>
    </source>
</evidence>
<proteinExistence type="predicted"/>
<protein>
    <recommendedName>
        <fullName evidence="3">39S ribosomal protein L9, mitochondrial</fullName>
    </recommendedName>
</protein>
<dbReference type="EnsemblMetazoa" id="MESCA010709-RA">
    <property type="protein sequence ID" value="MESCA010709-PA"/>
    <property type="gene ID" value="MESCA010709"/>
</dbReference>
<keyword evidence="2" id="KW-1185">Reference proteome</keyword>
<organism evidence="1 2">
    <name type="scientific">Megaselia scalaris</name>
    <name type="common">Humpbacked fly</name>
    <name type="synonym">Phora scalaris</name>
    <dbReference type="NCBI Taxonomy" id="36166"/>
    <lineage>
        <taxon>Eukaryota</taxon>
        <taxon>Metazoa</taxon>
        <taxon>Ecdysozoa</taxon>
        <taxon>Arthropoda</taxon>
        <taxon>Hexapoda</taxon>
        <taxon>Insecta</taxon>
        <taxon>Pterygota</taxon>
        <taxon>Neoptera</taxon>
        <taxon>Endopterygota</taxon>
        <taxon>Diptera</taxon>
        <taxon>Brachycera</taxon>
        <taxon>Muscomorpha</taxon>
        <taxon>Platypezoidea</taxon>
        <taxon>Phoridae</taxon>
        <taxon>Megaseliini</taxon>
        <taxon>Megaselia</taxon>
    </lineage>
</organism>
<sequence length="115" mass="13473">MLESLVVPVSMNKDNPWVIEPWHIKASLRKMGYHCKDECITMPERKIEGPDLLKEGKEFCVTITINNLEKANVRCRIHHWSTEPSERLPYVFEYWNRPAENVFGSESEPVQSETK</sequence>
<dbReference type="OMA" id="CVTITIN"/>
<reference evidence="1" key="2">
    <citation type="submission" date="2015-06" db="UniProtKB">
        <authorList>
            <consortium name="EnsemblMetazoa"/>
        </authorList>
    </citation>
    <scope>IDENTIFICATION</scope>
</reference>
<evidence type="ECO:0000313" key="2">
    <source>
        <dbReference type="Proteomes" id="UP000015102"/>
    </source>
</evidence>
<dbReference type="AlphaFoldDB" id="T1H390"/>
<dbReference type="EMBL" id="CAQQ02373546">
    <property type="status" value="NOT_ANNOTATED_CDS"/>
    <property type="molecule type" value="Genomic_DNA"/>
</dbReference>